<dbReference type="KEGG" id="taes:123158502"/>
<accession>A0A3B6SMT7</accession>
<dbReference type="Gramene" id="TraesPARA_EIv1.0_2470820.1">
    <property type="protein sequence ID" value="TraesPARA_EIv1.0_2470820.1.CDS1"/>
    <property type="gene ID" value="TraesPARA_EIv1.0_2470820"/>
</dbReference>
<dbReference type="Gramene" id="TraesSTA7B03G04222870.1">
    <property type="protein sequence ID" value="TraesSTA7B03G04222870.1.CDS1"/>
    <property type="gene ID" value="TraesSTA7B03G04222870"/>
</dbReference>
<dbReference type="Gramene" id="TraesCLE_scaffold_025684_01G000300.1">
    <property type="protein sequence ID" value="TraesCLE_scaffold_025684_01G000300.1"/>
    <property type="gene ID" value="TraesCLE_scaffold_025684_01G000300"/>
</dbReference>
<protein>
    <recommendedName>
        <fullName evidence="6">F-box domain-containing protein</fullName>
    </recommendedName>
</protein>
<dbReference type="InterPro" id="IPR017451">
    <property type="entry name" value="F-box-assoc_interact_dom"/>
</dbReference>
<dbReference type="GeneID" id="123158502"/>
<dbReference type="InterPro" id="IPR013187">
    <property type="entry name" value="F-box-assoc_dom_typ3"/>
</dbReference>
<dbReference type="SUPFAM" id="SSF81383">
    <property type="entry name" value="F-box domain"/>
    <property type="match status" value="1"/>
</dbReference>
<dbReference type="STRING" id="4565.A0A3B6SMT7"/>
<feature type="domain" description="F-box associated beta-propeller type 3" evidence="3">
    <location>
        <begin position="98"/>
        <end position="309"/>
    </location>
</feature>
<gene>
    <name evidence="4" type="primary">LOC123158502</name>
</gene>
<evidence type="ECO:0000259" key="2">
    <source>
        <dbReference type="Pfam" id="PF00646"/>
    </source>
</evidence>
<reference evidence="4" key="2">
    <citation type="submission" date="2018-10" db="UniProtKB">
        <authorList>
            <consortium name="EnsemblPlants"/>
        </authorList>
    </citation>
    <scope>IDENTIFICATION</scope>
</reference>
<dbReference type="NCBIfam" id="TIGR01640">
    <property type="entry name" value="F_box_assoc_1"/>
    <property type="match status" value="1"/>
</dbReference>
<dbReference type="Gramene" id="TraesJAG7B03G04209920.1">
    <property type="protein sequence ID" value="TraesJAG7B03G04209920.1.CDS1"/>
    <property type="gene ID" value="TraesJAG7B03G04209920"/>
</dbReference>
<feature type="domain" description="F-box" evidence="2">
    <location>
        <begin position="10"/>
        <end position="50"/>
    </location>
</feature>
<dbReference type="RefSeq" id="XP_044432397.1">
    <property type="nucleotide sequence ID" value="XM_044576462.1"/>
</dbReference>
<keyword evidence="5" id="KW-1185">Reference proteome</keyword>
<dbReference type="Gramene" id="TraesLDM7B03G04231000.1">
    <property type="protein sequence ID" value="TraesLDM7B03G04231000.1.CDS1"/>
    <property type="gene ID" value="TraesLDM7B03G04231000"/>
</dbReference>
<evidence type="ECO:0000259" key="3">
    <source>
        <dbReference type="Pfam" id="PF08268"/>
    </source>
</evidence>
<feature type="region of interest" description="Disordered" evidence="1">
    <location>
        <begin position="403"/>
        <end position="422"/>
    </location>
</feature>
<dbReference type="Gramene" id="TraesCS7B03G1043000.1">
    <property type="protein sequence ID" value="TraesCS7B03G1043000.1.CDS1"/>
    <property type="gene ID" value="TraesCS7B03G1043000"/>
</dbReference>
<dbReference type="Gramene" id="TraesJUL7B03G04268000.1">
    <property type="protein sequence ID" value="TraesJUL7B03G04268000.1.CDS1"/>
    <property type="gene ID" value="TraesJUL7B03G04268000"/>
</dbReference>
<dbReference type="Pfam" id="PF00646">
    <property type="entry name" value="F-box"/>
    <property type="match status" value="1"/>
</dbReference>
<dbReference type="Gramene" id="TraesCAD_scaffold_027817_01G000100.1">
    <property type="protein sequence ID" value="TraesCAD_scaffold_027817_01G000100.1"/>
    <property type="gene ID" value="TraesCAD_scaffold_027817_01G000100"/>
</dbReference>
<dbReference type="AlphaFoldDB" id="A0A3B6SMT7"/>
<evidence type="ECO:0008006" key="6">
    <source>
        <dbReference type="Google" id="ProtNLM"/>
    </source>
</evidence>
<dbReference type="PANTHER" id="PTHR31672">
    <property type="entry name" value="BNACNNG10540D PROTEIN"/>
    <property type="match status" value="1"/>
</dbReference>
<sequence>MPDRTGAAVLDDLPDDIIVGKILILLPPKDIGRCRMVRTSWRSATSTPEFMVEHRRRQPSLSIIDGKGQRASFVTLRDAAAAGATSQQLWPFLSRCRKSCCKIRLDASSDGFLIVSRGDRFYICNPTTRKHAHLPFPRPPLPRSSCINDIYIHGLYHHKSTGKYRLLLSNIHKKEATLYVLTLERANESRSIQIVMPTLPSPSLEQTCWLLYALCRFSPVHYRANLHWLLDNSRLIDDSSTGNIIVFDTEAETFRWMRNPAYNSIMNWLFDMEGTPAFLGTSAYVHSAAMATAMDVWVMQDYEAETWAFKYRIDVSMIEASRLLDSASPKETSKRNLPLDSTVRFFSGMTPLNERELLVSFNDKHVLRCDTDGKFLGLVTIGQRQFCMELTDHRLQESIMPIPSGEMQGEDEDFPFSTEHDF</sequence>
<dbReference type="InterPro" id="IPR036047">
    <property type="entry name" value="F-box-like_dom_sf"/>
</dbReference>
<name>A0A3B6SMT7_WHEAT</name>
<organism evidence="4">
    <name type="scientific">Triticum aestivum</name>
    <name type="common">Wheat</name>
    <dbReference type="NCBI Taxonomy" id="4565"/>
    <lineage>
        <taxon>Eukaryota</taxon>
        <taxon>Viridiplantae</taxon>
        <taxon>Streptophyta</taxon>
        <taxon>Embryophyta</taxon>
        <taxon>Tracheophyta</taxon>
        <taxon>Spermatophyta</taxon>
        <taxon>Magnoliopsida</taxon>
        <taxon>Liliopsida</taxon>
        <taxon>Poales</taxon>
        <taxon>Poaceae</taxon>
        <taxon>BOP clade</taxon>
        <taxon>Pooideae</taxon>
        <taxon>Triticodae</taxon>
        <taxon>Triticeae</taxon>
        <taxon>Triticinae</taxon>
        <taxon>Triticum</taxon>
    </lineage>
</organism>
<dbReference type="OrthoDB" id="619805at2759"/>
<dbReference type="InterPro" id="IPR001810">
    <property type="entry name" value="F-box_dom"/>
</dbReference>
<dbReference type="Gramene" id="TraesCS7B02G387700.1">
    <property type="protein sequence ID" value="TraesCS7B02G387700.1.cds1"/>
    <property type="gene ID" value="TraesCS7B02G387700"/>
</dbReference>
<reference evidence="4" key="1">
    <citation type="submission" date="2018-08" db="EMBL/GenBank/DDBJ databases">
        <authorList>
            <person name="Rossello M."/>
        </authorList>
    </citation>
    <scope>NUCLEOTIDE SEQUENCE [LARGE SCALE GENOMIC DNA]</scope>
    <source>
        <strain evidence="4">cv. Chinese Spring</strain>
    </source>
</reference>
<dbReference type="Pfam" id="PF08268">
    <property type="entry name" value="FBA_3"/>
    <property type="match status" value="1"/>
</dbReference>
<dbReference type="PANTHER" id="PTHR31672:SF2">
    <property type="entry name" value="F-BOX DOMAIN-CONTAINING PROTEIN"/>
    <property type="match status" value="1"/>
</dbReference>
<dbReference type="OMA" id="SCINDIY"/>
<proteinExistence type="predicted"/>
<dbReference type="Gramene" id="TraesWEE_scaffold_014334_01G000300.1">
    <property type="protein sequence ID" value="TraesWEE_scaffold_014334_01G000300.1"/>
    <property type="gene ID" value="TraesWEE_scaffold_014334_01G000300"/>
</dbReference>
<dbReference type="Proteomes" id="UP000019116">
    <property type="component" value="Chromosome 7B"/>
</dbReference>
<dbReference type="EnsemblPlants" id="TraesCS7B02G387700.1">
    <property type="protein sequence ID" value="TraesCS7B02G387700.1.cds1"/>
    <property type="gene ID" value="TraesCS7B02G387700"/>
</dbReference>
<evidence type="ECO:0000313" key="4">
    <source>
        <dbReference type="EnsemblPlants" id="TraesCS7B02G387700.1.cds1"/>
    </source>
</evidence>
<evidence type="ECO:0000256" key="1">
    <source>
        <dbReference type="SAM" id="MobiDB-lite"/>
    </source>
</evidence>
<evidence type="ECO:0000313" key="5">
    <source>
        <dbReference type="Proteomes" id="UP000019116"/>
    </source>
</evidence>
<dbReference type="InterPro" id="IPR050796">
    <property type="entry name" value="SCF_F-box_component"/>
</dbReference>